<dbReference type="EC" id="1.8.4.-" evidence="4"/>
<dbReference type="SFLD" id="SFLDS00019">
    <property type="entry name" value="Glutathione_Transferase_(cytos"/>
    <property type="match status" value="1"/>
</dbReference>
<evidence type="ECO:0000313" key="4">
    <source>
        <dbReference type="EMBL" id="ASJ72663.1"/>
    </source>
</evidence>
<dbReference type="SFLD" id="SFLDG01151">
    <property type="entry name" value="Main.2:_Nu-like"/>
    <property type="match status" value="1"/>
</dbReference>
<dbReference type="AlphaFoldDB" id="A0A2Z2NN61"/>
<reference evidence="4 5" key="1">
    <citation type="submission" date="2016-12" db="EMBL/GenBank/DDBJ databases">
        <authorList>
            <person name="Song W.-J."/>
            <person name="Kurnit D.M."/>
        </authorList>
    </citation>
    <scope>NUCLEOTIDE SEQUENCE [LARGE SCALE GENOMIC DNA]</scope>
    <source>
        <strain evidence="4 5">IMCC3135</strain>
    </source>
</reference>
<keyword evidence="5" id="KW-1185">Reference proteome</keyword>
<dbReference type="PANTHER" id="PTHR44051:SF19">
    <property type="entry name" value="DISULFIDE-BOND OXIDOREDUCTASE YFCG"/>
    <property type="match status" value="1"/>
</dbReference>
<dbReference type="SUPFAM" id="SSF52833">
    <property type="entry name" value="Thioredoxin-like"/>
    <property type="match status" value="1"/>
</dbReference>
<dbReference type="Pfam" id="PF02798">
    <property type="entry name" value="GST_N"/>
    <property type="match status" value="1"/>
</dbReference>
<evidence type="ECO:0000313" key="5">
    <source>
        <dbReference type="Proteomes" id="UP000250079"/>
    </source>
</evidence>
<dbReference type="PROSITE" id="PS50405">
    <property type="entry name" value="GST_CTER"/>
    <property type="match status" value="1"/>
</dbReference>
<dbReference type="InterPro" id="IPR036282">
    <property type="entry name" value="Glutathione-S-Trfase_C_sf"/>
</dbReference>
<dbReference type="SUPFAM" id="SSF47616">
    <property type="entry name" value="GST C-terminal domain-like"/>
    <property type="match status" value="1"/>
</dbReference>
<dbReference type="PANTHER" id="PTHR44051">
    <property type="entry name" value="GLUTATHIONE S-TRANSFERASE-RELATED"/>
    <property type="match status" value="1"/>
</dbReference>
<feature type="domain" description="GST C-terminal" evidence="3">
    <location>
        <begin position="106"/>
        <end position="226"/>
    </location>
</feature>
<dbReference type="Gene3D" id="1.20.1050.10">
    <property type="match status" value="1"/>
</dbReference>
<dbReference type="InterPro" id="IPR004046">
    <property type="entry name" value="GST_C"/>
</dbReference>
<dbReference type="SFLD" id="SFLDG00358">
    <property type="entry name" value="Main_(cytGST)"/>
    <property type="match status" value="1"/>
</dbReference>
<dbReference type="KEGG" id="gai:IMCC3135_12875"/>
<dbReference type="CDD" id="cd03048">
    <property type="entry name" value="GST_N_Ure2p_like"/>
    <property type="match status" value="1"/>
</dbReference>
<gene>
    <name evidence="4" type="primary">yfcG_3</name>
    <name evidence="4" type="ORF">IMCC3135_12875</name>
</gene>
<dbReference type="GO" id="GO:0016491">
    <property type="term" value="F:oxidoreductase activity"/>
    <property type="evidence" value="ECO:0007669"/>
    <property type="project" value="UniProtKB-KW"/>
</dbReference>
<sequence>MRLHDSLTPQLRPFPQHRKQVTMIELYTWGTPNGRKVSIALEEMGLDYTVHAIDIGKDDQFAPEFLKVSPNNKIPAIRDGDTTVFESGAVLMYLARKSGQFLAAEGTPEYWKCMEWLMWQMGGFGPMLGQAHHFLQFNPGTSEYAEKRYGTEALRLYGVLDRQLAETAYVAGDSLTIADMAIWPWASRYEFQRIDLNDFANVKRWYLELADRPGFQRGYAQPSSAQAIPMPK</sequence>
<accession>A0A2Z2NN61</accession>
<protein>
    <submittedName>
        <fullName evidence="4">Disulfide-bond oxidoreductase YfcG</fullName>
        <ecNumber evidence="4">1.8.4.-</ecNumber>
    </submittedName>
</protein>
<dbReference type="InterPro" id="IPR004045">
    <property type="entry name" value="Glutathione_S-Trfase_N"/>
</dbReference>
<comment type="similarity">
    <text evidence="1">Belongs to the GST superfamily.</text>
</comment>
<dbReference type="EMBL" id="CP018632">
    <property type="protein sequence ID" value="ASJ72663.1"/>
    <property type="molecule type" value="Genomic_DNA"/>
</dbReference>
<dbReference type="InterPro" id="IPR010987">
    <property type="entry name" value="Glutathione-S-Trfase_C-like"/>
</dbReference>
<proteinExistence type="inferred from homology"/>
<dbReference type="CDD" id="cd10291">
    <property type="entry name" value="GST_C_YfcG_like"/>
    <property type="match status" value="1"/>
</dbReference>
<dbReference type="Gene3D" id="3.40.30.10">
    <property type="entry name" value="Glutaredoxin"/>
    <property type="match status" value="1"/>
</dbReference>
<dbReference type="Pfam" id="PF00043">
    <property type="entry name" value="GST_C"/>
    <property type="match status" value="1"/>
</dbReference>
<keyword evidence="4" id="KW-0560">Oxidoreductase</keyword>
<evidence type="ECO:0000259" key="3">
    <source>
        <dbReference type="PROSITE" id="PS50405"/>
    </source>
</evidence>
<organism evidence="4 5">
    <name type="scientific">Granulosicoccus antarcticus IMCC3135</name>
    <dbReference type="NCBI Taxonomy" id="1192854"/>
    <lineage>
        <taxon>Bacteria</taxon>
        <taxon>Pseudomonadati</taxon>
        <taxon>Pseudomonadota</taxon>
        <taxon>Gammaproteobacteria</taxon>
        <taxon>Chromatiales</taxon>
        <taxon>Granulosicoccaceae</taxon>
        <taxon>Granulosicoccus</taxon>
    </lineage>
</organism>
<dbReference type="InterPro" id="IPR040079">
    <property type="entry name" value="Glutathione_S-Trfase"/>
</dbReference>
<dbReference type="InterPro" id="IPR036249">
    <property type="entry name" value="Thioredoxin-like_sf"/>
</dbReference>
<evidence type="ECO:0000256" key="1">
    <source>
        <dbReference type="RuleBase" id="RU003494"/>
    </source>
</evidence>
<dbReference type="Proteomes" id="UP000250079">
    <property type="component" value="Chromosome"/>
</dbReference>
<evidence type="ECO:0000259" key="2">
    <source>
        <dbReference type="PROSITE" id="PS50404"/>
    </source>
</evidence>
<name>A0A2Z2NN61_9GAMM</name>
<dbReference type="PROSITE" id="PS50404">
    <property type="entry name" value="GST_NTER"/>
    <property type="match status" value="1"/>
</dbReference>
<feature type="domain" description="GST N-terminal" evidence="2">
    <location>
        <begin position="21"/>
        <end position="102"/>
    </location>
</feature>